<sequence length="186" mass="21588">MKVRVEHGGECRTYAMLRHVAWHQLDFAKTYEEGSLLQLQASAVFCAFAFEAYLNHVGEEEIAFWDEIERIPYRKKLTVLTKQLEFVMEPGHPPFQTIWELFNLRDRLAHGRTIEINEVFETSVYPSHDSACYVLPWETLTAAIVQRYYDDLTAAVEIINEARPTPDELLWNQGGRSKTVTPIEPK</sequence>
<protein>
    <submittedName>
        <fullName evidence="1">Uncharacterized protein</fullName>
    </submittedName>
</protein>
<reference evidence="1" key="1">
    <citation type="submission" date="2021-01" db="EMBL/GenBank/DDBJ databases">
        <title>Modified the classification status of verrucomicrobia.</title>
        <authorList>
            <person name="Feng X."/>
        </authorList>
    </citation>
    <scope>NUCLEOTIDE SEQUENCE</scope>
    <source>
        <strain evidence="1">5K15</strain>
    </source>
</reference>
<dbReference type="RefSeq" id="WP_309491214.1">
    <property type="nucleotide sequence ID" value="NZ_JAENIG010000025.1"/>
</dbReference>
<dbReference type="AlphaFoldDB" id="A0AAE2SF61"/>
<organism evidence="1 2">
    <name type="scientific">Oceaniferula flava</name>
    <dbReference type="NCBI Taxonomy" id="2800421"/>
    <lineage>
        <taxon>Bacteria</taxon>
        <taxon>Pseudomonadati</taxon>
        <taxon>Verrucomicrobiota</taxon>
        <taxon>Verrucomicrobiia</taxon>
        <taxon>Verrucomicrobiales</taxon>
        <taxon>Verrucomicrobiaceae</taxon>
        <taxon>Oceaniferula</taxon>
    </lineage>
</organism>
<proteinExistence type="predicted"/>
<dbReference type="Proteomes" id="UP000634206">
    <property type="component" value="Unassembled WGS sequence"/>
</dbReference>
<evidence type="ECO:0000313" key="1">
    <source>
        <dbReference type="EMBL" id="MBK1856594.1"/>
    </source>
</evidence>
<dbReference type="EMBL" id="JAENIG010000025">
    <property type="protein sequence ID" value="MBK1856594.1"/>
    <property type="molecule type" value="Genomic_DNA"/>
</dbReference>
<gene>
    <name evidence="1" type="ORF">JIN83_16625</name>
</gene>
<comment type="caution">
    <text evidence="1">The sequence shown here is derived from an EMBL/GenBank/DDBJ whole genome shotgun (WGS) entry which is preliminary data.</text>
</comment>
<evidence type="ECO:0000313" key="2">
    <source>
        <dbReference type="Proteomes" id="UP000634206"/>
    </source>
</evidence>
<accession>A0AAE2SF61</accession>
<name>A0AAE2SF61_9BACT</name>
<keyword evidence="2" id="KW-1185">Reference proteome</keyword>